<proteinExistence type="inferred from homology"/>
<dbReference type="Gene3D" id="1.20.5.300">
    <property type="match status" value="1"/>
</dbReference>
<dbReference type="Proteomes" id="UP000191135">
    <property type="component" value="Chromosome"/>
</dbReference>
<organism evidence="3 4">
    <name type="scientific">Martelella mediterranea DSM 17316</name>
    <dbReference type="NCBI Taxonomy" id="1122214"/>
    <lineage>
        <taxon>Bacteria</taxon>
        <taxon>Pseudomonadati</taxon>
        <taxon>Pseudomonadota</taxon>
        <taxon>Alphaproteobacteria</taxon>
        <taxon>Hyphomicrobiales</taxon>
        <taxon>Aurantimonadaceae</taxon>
        <taxon>Martelella</taxon>
    </lineage>
</organism>
<reference evidence="3 4" key="1">
    <citation type="submission" date="2017-03" db="EMBL/GenBank/DDBJ databases">
        <title>Foreign affairs: Plasmid Transfer between Roseobacters and Rhizobia.</title>
        <authorList>
            <person name="Bartling P."/>
            <person name="Bunk B."/>
            <person name="Overmann J."/>
            <person name="Brinkmann H."/>
            <person name="Petersen J."/>
        </authorList>
    </citation>
    <scope>NUCLEOTIDE SEQUENCE [LARGE SCALE GENOMIC DNA]</scope>
    <source>
        <strain evidence="3 4">MACL11</strain>
    </source>
</reference>
<dbReference type="RefSeq" id="WP_018064972.1">
    <property type="nucleotide sequence ID" value="NZ_AQWH01000010.1"/>
</dbReference>
<sequence>MSDDRILKLEETVAYQAKTIDELSEQLAAQWKEIDRLKKQFEVLTDRFLTLEETAGERPAITKPPHY</sequence>
<evidence type="ECO:0000256" key="2">
    <source>
        <dbReference type="SAM" id="Coils"/>
    </source>
</evidence>
<protein>
    <recommendedName>
        <fullName evidence="1">Protein SlyX homolog</fullName>
    </recommendedName>
</protein>
<comment type="similarity">
    <text evidence="1">Belongs to the SlyX family.</text>
</comment>
<dbReference type="Pfam" id="PF04102">
    <property type="entry name" value="SlyX"/>
    <property type="match status" value="1"/>
</dbReference>
<dbReference type="STRING" id="1122214.Mame_01356"/>
<dbReference type="PANTHER" id="PTHR36508:SF1">
    <property type="entry name" value="PROTEIN SLYX"/>
    <property type="match status" value="1"/>
</dbReference>
<dbReference type="KEGG" id="mmed:Mame_01356"/>
<evidence type="ECO:0000256" key="1">
    <source>
        <dbReference type="HAMAP-Rule" id="MF_00715"/>
    </source>
</evidence>
<dbReference type="HAMAP" id="MF_00715">
    <property type="entry name" value="SlyX"/>
    <property type="match status" value="1"/>
</dbReference>
<keyword evidence="2" id="KW-0175">Coiled coil</keyword>
<evidence type="ECO:0000313" key="3">
    <source>
        <dbReference type="EMBL" id="AQZ50718.1"/>
    </source>
</evidence>
<name>A0A1U9YZ65_9HYPH</name>
<dbReference type="InterPro" id="IPR007236">
    <property type="entry name" value="SlyX"/>
</dbReference>
<dbReference type="AlphaFoldDB" id="A0A1U9YZ65"/>
<dbReference type="PANTHER" id="PTHR36508">
    <property type="entry name" value="PROTEIN SLYX"/>
    <property type="match status" value="1"/>
</dbReference>
<evidence type="ECO:0000313" key="4">
    <source>
        <dbReference type="Proteomes" id="UP000191135"/>
    </source>
</evidence>
<dbReference type="NCBIfam" id="NF001962">
    <property type="entry name" value="PRK00736.1"/>
    <property type="match status" value="1"/>
</dbReference>
<dbReference type="eggNOG" id="COG2900">
    <property type="taxonomic scope" value="Bacteria"/>
</dbReference>
<dbReference type="EMBL" id="CP020330">
    <property type="protein sequence ID" value="AQZ50718.1"/>
    <property type="molecule type" value="Genomic_DNA"/>
</dbReference>
<keyword evidence="4" id="KW-1185">Reference proteome</keyword>
<feature type="coiled-coil region" evidence="2">
    <location>
        <begin position="20"/>
        <end position="54"/>
    </location>
</feature>
<gene>
    <name evidence="1" type="primary">slyX</name>
    <name evidence="3" type="ORF">Mame_01356</name>
</gene>
<accession>A0A1U9YZ65</accession>
<dbReference type="OrthoDB" id="9803836at2"/>